<gene>
    <name evidence="2" type="ORF">GCM10011514_36330</name>
</gene>
<protein>
    <submittedName>
        <fullName evidence="2">Rrf2 family transcriptional regulator</fullName>
    </submittedName>
</protein>
<evidence type="ECO:0000313" key="2">
    <source>
        <dbReference type="EMBL" id="GGD68938.1"/>
    </source>
</evidence>
<comment type="caution">
    <text evidence="2">The sequence shown here is derived from an EMBL/GenBank/DDBJ whole genome shotgun (WGS) entry which is preliminary data.</text>
</comment>
<dbReference type="Proteomes" id="UP000609064">
    <property type="component" value="Unassembled WGS sequence"/>
</dbReference>
<dbReference type="PROSITE" id="PS51197">
    <property type="entry name" value="HTH_RRF2_2"/>
    <property type="match status" value="1"/>
</dbReference>
<dbReference type="InterPro" id="IPR036388">
    <property type="entry name" value="WH-like_DNA-bd_sf"/>
</dbReference>
<dbReference type="PROSITE" id="PS01332">
    <property type="entry name" value="HTH_RRF2_1"/>
    <property type="match status" value="1"/>
</dbReference>
<dbReference type="NCBIfam" id="TIGR00738">
    <property type="entry name" value="rrf2_super"/>
    <property type="match status" value="1"/>
</dbReference>
<accession>A0A917DUU4</accession>
<sequence>MISKKAKYALKALKVLTKKFEANEPTLISDIAVEEKIPKKFLEAILLELRNQGILKSQKGKGGGYLLRTPPNEVSVAKVLRIIDGPIAPTPCVSVNFYGKCDDCESEETCSIRPIMLKIRNASLEIYENTSLLDLVLKDTIPL</sequence>
<keyword evidence="1" id="KW-0238">DNA-binding</keyword>
<dbReference type="Pfam" id="PF02082">
    <property type="entry name" value="Rrf2"/>
    <property type="match status" value="1"/>
</dbReference>
<dbReference type="InterPro" id="IPR030489">
    <property type="entry name" value="TR_Rrf2-type_CS"/>
</dbReference>
<dbReference type="RefSeq" id="WP_188768010.1">
    <property type="nucleotide sequence ID" value="NZ_BMKK01000007.1"/>
</dbReference>
<organism evidence="2 3">
    <name type="scientific">Emticicia aquatilis</name>
    <dbReference type="NCBI Taxonomy" id="1537369"/>
    <lineage>
        <taxon>Bacteria</taxon>
        <taxon>Pseudomonadati</taxon>
        <taxon>Bacteroidota</taxon>
        <taxon>Cytophagia</taxon>
        <taxon>Cytophagales</taxon>
        <taxon>Leadbetterellaceae</taxon>
        <taxon>Emticicia</taxon>
    </lineage>
</organism>
<proteinExistence type="predicted"/>
<evidence type="ECO:0000256" key="1">
    <source>
        <dbReference type="ARBA" id="ARBA00023125"/>
    </source>
</evidence>
<dbReference type="PANTHER" id="PTHR33221:SF5">
    <property type="entry name" value="HTH-TYPE TRANSCRIPTIONAL REGULATOR ISCR"/>
    <property type="match status" value="1"/>
</dbReference>
<dbReference type="InterPro" id="IPR036390">
    <property type="entry name" value="WH_DNA-bd_sf"/>
</dbReference>
<reference evidence="2" key="2">
    <citation type="submission" date="2020-09" db="EMBL/GenBank/DDBJ databases">
        <authorList>
            <person name="Sun Q."/>
            <person name="Zhou Y."/>
        </authorList>
    </citation>
    <scope>NUCLEOTIDE SEQUENCE</scope>
    <source>
        <strain evidence="2">CGMCC 1.15958</strain>
    </source>
</reference>
<dbReference type="GO" id="GO:0005829">
    <property type="term" value="C:cytosol"/>
    <property type="evidence" value="ECO:0007669"/>
    <property type="project" value="TreeGrafter"/>
</dbReference>
<dbReference type="InterPro" id="IPR000944">
    <property type="entry name" value="Tscrpt_reg_Rrf2"/>
</dbReference>
<dbReference type="GO" id="GO:0003700">
    <property type="term" value="F:DNA-binding transcription factor activity"/>
    <property type="evidence" value="ECO:0007669"/>
    <property type="project" value="TreeGrafter"/>
</dbReference>
<reference evidence="2" key="1">
    <citation type="journal article" date="2014" name="Int. J. Syst. Evol. Microbiol.">
        <title>Complete genome sequence of Corynebacterium casei LMG S-19264T (=DSM 44701T), isolated from a smear-ripened cheese.</title>
        <authorList>
            <consortium name="US DOE Joint Genome Institute (JGI-PGF)"/>
            <person name="Walter F."/>
            <person name="Albersmeier A."/>
            <person name="Kalinowski J."/>
            <person name="Ruckert C."/>
        </authorList>
    </citation>
    <scope>NUCLEOTIDE SEQUENCE</scope>
    <source>
        <strain evidence="2">CGMCC 1.15958</strain>
    </source>
</reference>
<dbReference type="Gene3D" id="1.10.10.10">
    <property type="entry name" value="Winged helix-like DNA-binding domain superfamily/Winged helix DNA-binding domain"/>
    <property type="match status" value="1"/>
</dbReference>
<keyword evidence="3" id="KW-1185">Reference proteome</keyword>
<dbReference type="PANTHER" id="PTHR33221">
    <property type="entry name" value="WINGED HELIX-TURN-HELIX TRANSCRIPTIONAL REGULATOR, RRF2 FAMILY"/>
    <property type="match status" value="1"/>
</dbReference>
<dbReference type="EMBL" id="BMKK01000007">
    <property type="protein sequence ID" value="GGD68938.1"/>
    <property type="molecule type" value="Genomic_DNA"/>
</dbReference>
<dbReference type="SUPFAM" id="SSF46785">
    <property type="entry name" value="Winged helix' DNA-binding domain"/>
    <property type="match status" value="1"/>
</dbReference>
<name>A0A917DUU4_9BACT</name>
<dbReference type="GO" id="GO:0003677">
    <property type="term" value="F:DNA binding"/>
    <property type="evidence" value="ECO:0007669"/>
    <property type="project" value="UniProtKB-KW"/>
</dbReference>
<evidence type="ECO:0000313" key="3">
    <source>
        <dbReference type="Proteomes" id="UP000609064"/>
    </source>
</evidence>
<dbReference type="AlphaFoldDB" id="A0A917DUU4"/>